<evidence type="ECO:0000313" key="3">
    <source>
        <dbReference type="EMBL" id="WED65113.1"/>
    </source>
</evidence>
<dbReference type="KEGG" id="slom:PXH66_22475"/>
<dbReference type="GO" id="GO:0016020">
    <property type="term" value="C:membrane"/>
    <property type="evidence" value="ECO:0007669"/>
    <property type="project" value="InterPro"/>
</dbReference>
<evidence type="ECO:0000259" key="2">
    <source>
        <dbReference type="Pfam" id="PF01464"/>
    </source>
</evidence>
<dbReference type="SUPFAM" id="SSF53955">
    <property type="entry name" value="Lysozyme-like"/>
    <property type="match status" value="1"/>
</dbReference>
<dbReference type="CDD" id="cd16894">
    <property type="entry name" value="MltD-like"/>
    <property type="match status" value="1"/>
</dbReference>
<dbReference type="GO" id="GO:0008933">
    <property type="term" value="F:peptidoglycan lytic transglycosylase activity"/>
    <property type="evidence" value="ECO:0007669"/>
    <property type="project" value="InterPro"/>
</dbReference>
<keyword evidence="4" id="KW-1185">Reference proteome</keyword>
<dbReference type="GO" id="GO:0000270">
    <property type="term" value="P:peptidoglycan metabolic process"/>
    <property type="evidence" value="ECO:0007669"/>
    <property type="project" value="InterPro"/>
</dbReference>
<proteinExistence type="inferred from homology"/>
<dbReference type="RefSeq" id="WP_330929499.1">
    <property type="nucleotide sequence ID" value="NZ_CP119075.1"/>
</dbReference>
<accession>A0AAF0A0M7</accession>
<dbReference type="EMBL" id="CP119075">
    <property type="protein sequence ID" value="WED65113.1"/>
    <property type="molecule type" value="Genomic_DNA"/>
</dbReference>
<reference evidence="3" key="1">
    <citation type="submission" date="2023-03" db="EMBL/GenBank/DDBJ databases">
        <title>Lomoglobus Profundus gen. nov., sp. nov., a novel member of the phylum Verrucomicrobia, isolated from deep-marine sediment of South China Sea.</title>
        <authorList>
            <person name="Ahmad T."/>
            <person name="Ishaq S.E."/>
            <person name="Wang F."/>
        </authorList>
    </citation>
    <scope>NUCLEOTIDE SEQUENCE</scope>
    <source>
        <strain evidence="3">LMO-M01</strain>
    </source>
</reference>
<feature type="domain" description="Transglycosylase SLT" evidence="2">
    <location>
        <begin position="202"/>
        <end position="295"/>
    </location>
</feature>
<dbReference type="Gene3D" id="1.10.530.10">
    <property type="match status" value="1"/>
</dbReference>
<dbReference type="PANTHER" id="PTHR37423">
    <property type="entry name" value="SOLUBLE LYTIC MUREIN TRANSGLYCOSYLASE-RELATED"/>
    <property type="match status" value="1"/>
</dbReference>
<evidence type="ECO:0000256" key="1">
    <source>
        <dbReference type="ARBA" id="ARBA00007734"/>
    </source>
</evidence>
<dbReference type="InterPro" id="IPR000189">
    <property type="entry name" value="Transglyc_AS"/>
</dbReference>
<organism evidence="3 4">
    <name type="scientific">Synoicihabitans lomoniglobus</name>
    <dbReference type="NCBI Taxonomy" id="2909285"/>
    <lineage>
        <taxon>Bacteria</taxon>
        <taxon>Pseudomonadati</taxon>
        <taxon>Verrucomicrobiota</taxon>
        <taxon>Opitutia</taxon>
        <taxon>Opitutales</taxon>
        <taxon>Opitutaceae</taxon>
        <taxon>Synoicihabitans</taxon>
    </lineage>
</organism>
<dbReference type="InterPro" id="IPR023346">
    <property type="entry name" value="Lysozyme-like_dom_sf"/>
</dbReference>
<comment type="similarity">
    <text evidence="1">Belongs to the transglycosylase Slt family.</text>
</comment>
<name>A0AAF0A0M7_9BACT</name>
<protein>
    <submittedName>
        <fullName evidence="3">Lytic transglycosylase domain-containing protein</fullName>
    </submittedName>
</protein>
<dbReference type="Proteomes" id="UP001218638">
    <property type="component" value="Chromosome"/>
</dbReference>
<dbReference type="AlphaFoldDB" id="A0AAF0A0M7"/>
<sequence>MHHRFAPFSIRRLRGGVLLALSLSIGVVLRAQQQAAVEDEWVVDTEGLFELGRALFEEHAPDDIKAQFRFPSRDEFDEFAVRLQRALQEGSLDDLADYRAEAQAALIAVRAFPDYAPYADWLQERLDYIDAAGWIRAQPPPRPVVKPVPNEPVRAAPSRPREVVPHYDLWVSRMQDRPRPAVASRFVPGLQPIFARVGVPKDLVWLAEIESSFNPNARSPVGARGLFQFMPGTATDMGLSLRPFDERADPRKSAQAAASYLKQLHGKFGSWPLALAAYNAGPGRVDRTLKAHRAATYADIAEALPAETRMYVPKVLATVAVRAGVSPADLARAMTAVK</sequence>
<dbReference type="PANTHER" id="PTHR37423:SF2">
    <property type="entry name" value="MEMBRANE-BOUND LYTIC MUREIN TRANSGLYCOSYLASE C"/>
    <property type="match status" value="1"/>
</dbReference>
<dbReference type="InterPro" id="IPR008258">
    <property type="entry name" value="Transglycosylase_SLT_dom_1"/>
</dbReference>
<evidence type="ECO:0000313" key="4">
    <source>
        <dbReference type="Proteomes" id="UP001218638"/>
    </source>
</evidence>
<dbReference type="PROSITE" id="PS00922">
    <property type="entry name" value="TRANSGLYCOSYLASE"/>
    <property type="match status" value="1"/>
</dbReference>
<gene>
    <name evidence="3" type="ORF">PXH66_22475</name>
</gene>
<dbReference type="Pfam" id="PF01464">
    <property type="entry name" value="SLT"/>
    <property type="match status" value="1"/>
</dbReference>